<evidence type="ECO:0000256" key="3">
    <source>
        <dbReference type="HAMAP-Rule" id="MF_01077"/>
    </source>
</evidence>
<evidence type="ECO:0000313" key="6">
    <source>
        <dbReference type="EMBL" id="RKD34474.1"/>
    </source>
</evidence>
<dbReference type="Gene3D" id="3.30.300.70">
    <property type="entry name" value="RimP-like superfamily, N-terminal"/>
    <property type="match status" value="1"/>
</dbReference>
<dbReference type="InterPro" id="IPR003728">
    <property type="entry name" value="Ribosome_maturation_RimP"/>
</dbReference>
<dbReference type="GO" id="GO:0005829">
    <property type="term" value="C:cytosol"/>
    <property type="evidence" value="ECO:0007669"/>
    <property type="project" value="TreeGrafter"/>
</dbReference>
<dbReference type="HAMAP" id="MF_01077">
    <property type="entry name" value="RimP"/>
    <property type="match status" value="1"/>
</dbReference>
<dbReference type="NCBIfam" id="NF000928">
    <property type="entry name" value="PRK00092.1-2"/>
    <property type="match status" value="1"/>
</dbReference>
<dbReference type="InterPro" id="IPR035956">
    <property type="entry name" value="RimP_N_sf"/>
</dbReference>
<comment type="subcellular location">
    <subcellularLocation>
        <location evidence="3">Cytoplasm</location>
    </subcellularLocation>
</comment>
<gene>
    <name evidence="3" type="primary">rimP</name>
    <name evidence="6" type="ORF">BET03_01185</name>
</gene>
<reference evidence="6 7" key="1">
    <citation type="submission" date="2016-08" db="EMBL/GenBank/DDBJ databases">
        <title>Novel Firmicutes and Novel Genomes.</title>
        <authorList>
            <person name="Poppleton D.I."/>
            <person name="Gribaldo S."/>
        </authorList>
    </citation>
    <scope>NUCLEOTIDE SEQUENCE [LARGE SCALE GENOMIC DNA]</scope>
    <source>
        <strain evidence="6 7">CTT3</strain>
    </source>
</reference>
<dbReference type="Gene3D" id="2.30.30.180">
    <property type="entry name" value="Ribosome maturation factor RimP, C-terminal domain"/>
    <property type="match status" value="1"/>
</dbReference>
<dbReference type="InterPro" id="IPR028989">
    <property type="entry name" value="RimP_N"/>
</dbReference>
<accession>A0A419TAG5</accession>
<evidence type="ECO:0000259" key="5">
    <source>
        <dbReference type="Pfam" id="PF17384"/>
    </source>
</evidence>
<evidence type="ECO:0000259" key="4">
    <source>
        <dbReference type="Pfam" id="PF02576"/>
    </source>
</evidence>
<keyword evidence="2 3" id="KW-0690">Ribosome biogenesis</keyword>
<comment type="caution">
    <text evidence="6">The sequence shown here is derived from an EMBL/GenBank/DDBJ whole genome shotgun (WGS) entry which is preliminary data.</text>
</comment>
<dbReference type="EMBL" id="MCIB01000001">
    <property type="protein sequence ID" value="RKD34474.1"/>
    <property type="molecule type" value="Genomic_DNA"/>
</dbReference>
<protein>
    <recommendedName>
        <fullName evidence="3">Ribosome maturation factor RimP</fullName>
    </recommendedName>
</protein>
<name>A0A419TAG5_9FIRM</name>
<evidence type="ECO:0000313" key="7">
    <source>
        <dbReference type="Proteomes" id="UP000284177"/>
    </source>
</evidence>
<dbReference type="FunFam" id="3.30.300.70:FF:000001">
    <property type="entry name" value="Ribosome maturation factor RimP"/>
    <property type="match status" value="1"/>
</dbReference>
<dbReference type="Pfam" id="PF17384">
    <property type="entry name" value="DUF150_C"/>
    <property type="match status" value="1"/>
</dbReference>
<proteinExistence type="inferred from homology"/>
<comment type="similarity">
    <text evidence="3">Belongs to the RimP family.</text>
</comment>
<dbReference type="SUPFAM" id="SSF75420">
    <property type="entry name" value="YhbC-like, N-terminal domain"/>
    <property type="match status" value="1"/>
</dbReference>
<evidence type="ECO:0000256" key="1">
    <source>
        <dbReference type="ARBA" id="ARBA00022490"/>
    </source>
</evidence>
<feature type="domain" description="Ribosome maturation factor RimP C-terminal" evidence="5">
    <location>
        <begin position="89"/>
        <end position="155"/>
    </location>
</feature>
<dbReference type="InterPro" id="IPR028998">
    <property type="entry name" value="RimP_C"/>
</dbReference>
<dbReference type="SUPFAM" id="SSF74942">
    <property type="entry name" value="YhbC-like, C-terminal domain"/>
    <property type="match status" value="1"/>
</dbReference>
<keyword evidence="1 3" id="KW-0963">Cytoplasm</keyword>
<dbReference type="PANTHER" id="PTHR33867">
    <property type="entry name" value="RIBOSOME MATURATION FACTOR RIMP"/>
    <property type="match status" value="1"/>
</dbReference>
<dbReference type="GO" id="GO:0006412">
    <property type="term" value="P:translation"/>
    <property type="evidence" value="ECO:0007669"/>
    <property type="project" value="TreeGrafter"/>
</dbReference>
<dbReference type="InterPro" id="IPR036847">
    <property type="entry name" value="RimP_C_sf"/>
</dbReference>
<dbReference type="GO" id="GO:0000028">
    <property type="term" value="P:ribosomal small subunit assembly"/>
    <property type="evidence" value="ECO:0007669"/>
    <property type="project" value="TreeGrafter"/>
</dbReference>
<dbReference type="Pfam" id="PF02576">
    <property type="entry name" value="RimP_N"/>
    <property type="match status" value="1"/>
</dbReference>
<evidence type="ECO:0000256" key="2">
    <source>
        <dbReference type="ARBA" id="ARBA00022517"/>
    </source>
</evidence>
<sequence>MSTKKEIEKIVKDITIPILDDYDFELVDVEYVKEGSQKFLRVYIDKPGGITIDDCQKVSERLSDKLDEIDPIEERYFLEVSSPGIDRPLKTDRDLERNLNKDVEVSLYKPIDGKRKFMGKLIKFDDDKIQIEDESVGTLDIEKKIIAKINLAVKFE</sequence>
<dbReference type="AlphaFoldDB" id="A0A419TAG5"/>
<feature type="domain" description="Ribosome maturation factor RimP N-terminal" evidence="4">
    <location>
        <begin position="17"/>
        <end position="86"/>
    </location>
</feature>
<organism evidence="6 7">
    <name type="scientific">Thermohalobacter berrensis</name>
    <dbReference type="NCBI Taxonomy" id="99594"/>
    <lineage>
        <taxon>Bacteria</taxon>
        <taxon>Bacillati</taxon>
        <taxon>Bacillota</taxon>
        <taxon>Tissierellia</taxon>
        <taxon>Tissierellales</taxon>
        <taxon>Thermohalobacteraceae</taxon>
        <taxon>Thermohalobacter</taxon>
    </lineage>
</organism>
<keyword evidence="7" id="KW-1185">Reference proteome</keyword>
<dbReference type="OrthoDB" id="9805006at2"/>
<dbReference type="CDD" id="cd01734">
    <property type="entry name" value="YlxS_C"/>
    <property type="match status" value="1"/>
</dbReference>
<dbReference type="Proteomes" id="UP000284177">
    <property type="component" value="Unassembled WGS sequence"/>
</dbReference>
<dbReference type="RefSeq" id="WP_120166409.1">
    <property type="nucleotide sequence ID" value="NZ_MCIB01000001.1"/>
</dbReference>
<comment type="function">
    <text evidence="3">Required for maturation of 30S ribosomal subunits.</text>
</comment>
<dbReference type="PANTHER" id="PTHR33867:SF1">
    <property type="entry name" value="RIBOSOME MATURATION FACTOR RIMP"/>
    <property type="match status" value="1"/>
</dbReference>